<organism evidence="1 2">
    <name type="scientific">Aristaeella hokkaidonensis</name>
    <dbReference type="NCBI Taxonomy" id="3046382"/>
    <lineage>
        <taxon>Bacteria</taxon>
        <taxon>Bacillati</taxon>
        <taxon>Bacillota</taxon>
        <taxon>Clostridia</taxon>
        <taxon>Eubacteriales</taxon>
        <taxon>Aristaeellaceae</taxon>
        <taxon>Aristaeella</taxon>
    </lineage>
</organism>
<evidence type="ECO:0000313" key="2">
    <source>
        <dbReference type="Proteomes" id="UP000682782"/>
    </source>
</evidence>
<proteinExistence type="predicted"/>
<keyword evidence="1" id="KW-0418">Kinase</keyword>
<reference evidence="1" key="1">
    <citation type="submission" date="2021-01" db="EMBL/GenBank/DDBJ databases">
        <title>Complete genome sequence of Clostridiales bacterium R-7.</title>
        <authorList>
            <person name="Mahoney-Kurpe S.C."/>
            <person name="Palevich N."/>
            <person name="Koike S."/>
            <person name="Moon C.D."/>
            <person name="Attwood G.T."/>
        </authorList>
    </citation>
    <scope>NUCLEOTIDE SEQUENCE</scope>
    <source>
        <strain evidence="1">R-7</strain>
    </source>
</reference>
<gene>
    <name evidence="1" type="primary">buk</name>
    <name evidence="1" type="ORF">JYE49_08755</name>
</gene>
<dbReference type="EMBL" id="CP068393">
    <property type="protein sequence ID" value="QUC65966.1"/>
    <property type="molecule type" value="Genomic_DNA"/>
</dbReference>
<dbReference type="Proteomes" id="UP000682782">
    <property type="component" value="Chromosome"/>
</dbReference>
<name>A0AC61N671_9FIRM</name>
<protein>
    <submittedName>
        <fullName evidence="1">Butyrate kinase</fullName>
        <ecNumber evidence="1">2.7.2.7</ecNumber>
    </submittedName>
</protein>
<keyword evidence="1" id="KW-0808">Transferase</keyword>
<dbReference type="EC" id="2.7.2.7" evidence="1"/>
<evidence type="ECO:0000313" key="1">
    <source>
        <dbReference type="EMBL" id="QUC65966.1"/>
    </source>
</evidence>
<sequence length="368" mass="40448">MDFKILVINPGSTSTKISLFVNKKELFQKSQFHDAPVLLQFPHVNGQVPFRYQVILDMLKEEGVDPSDIDVFVGRGGSACTQPSGVTIIDQKLYDDTEAAVGGSEHAAKLGVMLAWRFAQNYHKPAYTLNPTNVDEYCDYARLTGIRGLYRTPHSHVLNPKAVAEAHAESIGKRYEDCNFIVGHIDGGVTVSTHYHGKMIDGTMGADGDGPFAPTRIGSVPVLELLDYLETHPLDDVRRMCSRSGGFVSLFGTSNSDTVHALVEQGDKKATLVWNTMIYQICKSIGEMSAVLCGKVDAILLTGGLMRFDDITEGIKERCGWIAPIYVYPGEMEQEAMAFPVLKVLRGEAEAITYSGKNVWQGFEGMDL</sequence>
<accession>A0AC61N671</accession>
<keyword evidence="2" id="KW-1185">Reference proteome</keyword>